<feature type="region of interest" description="Disordered" evidence="1">
    <location>
        <begin position="24"/>
        <end position="47"/>
    </location>
</feature>
<organism evidence="2 3">
    <name type="scientific">Dreissena polymorpha</name>
    <name type="common">Zebra mussel</name>
    <name type="synonym">Mytilus polymorpha</name>
    <dbReference type="NCBI Taxonomy" id="45954"/>
    <lineage>
        <taxon>Eukaryota</taxon>
        <taxon>Metazoa</taxon>
        <taxon>Spiralia</taxon>
        <taxon>Lophotrochozoa</taxon>
        <taxon>Mollusca</taxon>
        <taxon>Bivalvia</taxon>
        <taxon>Autobranchia</taxon>
        <taxon>Heteroconchia</taxon>
        <taxon>Euheterodonta</taxon>
        <taxon>Imparidentia</taxon>
        <taxon>Neoheterodontei</taxon>
        <taxon>Myida</taxon>
        <taxon>Dreissenoidea</taxon>
        <taxon>Dreissenidae</taxon>
        <taxon>Dreissena</taxon>
    </lineage>
</organism>
<evidence type="ECO:0000313" key="2">
    <source>
        <dbReference type="EMBL" id="KAH3748317.1"/>
    </source>
</evidence>
<sequence length="95" mass="10093">MQTRQSYGTSRLMLAESRYSYGTSVNRRSAGTPPAFTGAPPGHYRRRSGLNRGVAVALPAKLRYTGALPGRFRLSPGLHRGITGDSRGFAGASPG</sequence>
<name>A0A9D4I6G1_DREPO</name>
<protein>
    <submittedName>
        <fullName evidence="2">Uncharacterized protein</fullName>
    </submittedName>
</protein>
<proteinExistence type="predicted"/>
<evidence type="ECO:0000313" key="3">
    <source>
        <dbReference type="Proteomes" id="UP000828390"/>
    </source>
</evidence>
<dbReference type="EMBL" id="JAIWYP010000010">
    <property type="protein sequence ID" value="KAH3748317.1"/>
    <property type="molecule type" value="Genomic_DNA"/>
</dbReference>
<gene>
    <name evidence="2" type="ORF">DPMN_182756</name>
</gene>
<dbReference type="AlphaFoldDB" id="A0A9D4I6G1"/>
<dbReference type="Proteomes" id="UP000828390">
    <property type="component" value="Unassembled WGS sequence"/>
</dbReference>
<reference evidence="2" key="2">
    <citation type="submission" date="2020-11" db="EMBL/GenBank/DDBJ databases">
        <authorList>
            <person name="McCartney M.A."/>
            <person name="Auch B."/>
            <person name="Kono T."/>
            <person name="Mallez S."/>
            <person name="Becker A."/>
            <person name="Gohl D.M."/>
            <person name="Silverstein K.A.T."/>
            <person name="Koren S."/>
            <person name="Bechman K.B."/>
            <person name="Herman A."/>
            <person name="Abrahante J.E."/>
            <person name="Garbe J."/>
        </authorList>
    </citation>
    <scope>NUCLEOTIDE SEQUENCE</scope>
    <source>
        <strain evidence="2">Duluth1</strain>
        <tissue evidence="2">Whole animal</tissue>
    </source>
</reference>
<keyword evidence="3" id="KW-1185">Reference proteome</keyword>
<feature type="compositionally biased region" description="Low complexity" evidence="1">
    <location>
        <begin position="30"/>
        <end position="42"/>
    </location>
</feature>
<evidence type="ECO:0000256" key="1">
    <source>
        <dbReference type="SAM" id="MobiDB-lite"/>
    </source>
</evidence>
<reference evidence="2" key="1">
    <citation type="journal article" date="2019" name="bioRxiv">
        <title>The Genome of the Zebra Mussel, Dreissena polymorpha: A Resource for Invasive Species Research.</title>
        <authorList>
            <person name="McCartney M.A."/>
            <person name="Auch B."/>
            <person name="Kono T."/>
            <person name="Mallez S."/>
            <person name="Zhang Y."/>
            <person name="Obille A."/>
            <person name="Becker A."/>
            <person name="Abrahante J.E."/>
            <person name="Garbe J."/>
            <person name="Badalamenti J.P."/>
            <person name="Herman A."/>
            <person name="Mangelson H."/>
            <person name="Liachko I."/>
            <person name="Sullivan S."/>
            <person name="Sone E.D."/>
            <person name="Koren S."/>
            <person name="Silverstein K.A.T."/>
            <person name="Beckman K.B."/>
            <person name="Gohl D.M."/>
        </authorList>
    </citation>
    <scope>NUCLEOTIDE SEQUENCE</scope>
    <source>
        <strain evidence="2">Duluth1</strain>
        <tissue evidence="2">Whole animal</tissue>
    </source>
</reference>
<comment type="caution">
    <text evidence="2">The sequence shown here is derived from an EMBL/GenBank/DDBJ whole genome shotgun (WGS) entry which is preliminary data.</text>
</comment>
<accession>A0A9D4I6G1</accession>